<reference evidence="1 2" key="1">
    <citation type="submission" date="2016-03" db="EMBL/GenBank/DDBJ databases">
        <authorList>
            <person name="Ploux O."/>
        </authorList>
    </citation>
    <scope>NUCLEOTIDE SEQUENCE [LARGE SCALE GENOMIC DNA]</scope>
    <source>
        <strain evidence="1 2">R-45363</strain>
    </source>
</reference>
<proteinExistence type="predicted"/>
<gene>
    <name evidence="1" type="ORF">A1332_19120</name>
</gene>
<dbReference type="SUPFAM" id="SSF53335">
    <property type="entry name" value="S-adenosyl-L-methionine-dependent methyltransferases"/>
    <property type="match status" value="1"/>
</dbReference>
<name>A0A177M4E0_METMH</name>
<dbReference type="InterPro" id="IPR029063">
    <property type="entry name" value="SAM-dependent_MTases_sf"/>
</dbReference>
<protein>
    <submittedName>
        <fullName evidence="1">SAM-dependent methyltransferase</fullName>
    </submittedName>
</protein>
<keyword evidence="1" id="KW-0489">Methyltransferase</keyword>
<dbReference type="EMBL" id="LUUG01000099">
    <property type="protein sequence ID" value="OAI00133.1"/>
    <property type="molecule type" value="Genomic_DNA"/>
</dbReference>
<dbReference type="Proteomes" id="UP000078090">
    <property type="component" value="Unassembled WGS sequence"/>
</dbReference>
<dbReference type="OrthoDB" id="9787807at2"/>
<evidence type="ECO:0000313" key="2">
    <source>
        <dbReference type="Proteomes" id="UP000078090"/>
    </source>
</evidence>
<organism evidence="1 2">
    <name type="scientific">Methylomonas methanica</name>
    <dbReference type="NCBI Taxonomy" id="421"/>
    <lineage>
        <taxon>Bacteria</taxon>
        <taxon>Pseudomonadati</taxon>
        <taxon>Pseudomonadota</taxon>
        <taxon>Gammaproteobacteria</taxon>
        <taxon>Methylococcales</taxon>
        <taxon>Methylococcaceae</taxon>
        <taxon>Methylomonas</taxon>
    </lineage>
</organism>
<evidence type="ECO:0000313" key="1">
    <source>
        <dbReference type="EMBL" id="OAI00133.1"/>
    </source>
</evidence>
<sequence length="227" mass="25161">MAFTLDKVVPWGRSYAEYIGMFGLTETDLGKHILGCGDGPAGFNVELTKRGGAVVSVDPVYIFSVDQIKSRIAETYETVMAQTRENQNDFIWDVIPSIGALGEIRMSAMDTFLADFDLGKQQGRYIAGELPTLPFANGQFDIALSSHFLFLYSAHLSAAFHLQALQEMLRVAREVRIFPLLALDGSVSPYLSLVSEEFASRGFDVQINKVAYEFQRGGDQMLTIKPK</sequence>
<dbReference type="GO" id="GO:0008168">
    <property type="term" value="F:methyltransferase activity"/>
    <property type="evidence" value="ECO:0007669"/>
    <property type="project" value="UniProtKB-KW"/>
</dbReference>
<comment type="caution">
    <text evidence="1">The sequence shown here is derived from an EMBL/GenBank/DDBJ whole genome shotgun (WGS) entry which is preliminary data.</text>
</comment>
<dbReference type="Gene3D" id="3.40.50.150">
    <property type="entry name" value="Vaccinia Virus protein VP39"/>
    <property type="match status" value="1"/>
</dbReference>
<keyword evidence="1" id="KW-0808">Transferase</keyword>
<dbReference type="GO" id="GO:0032259">
    <property type="term" value="P:methylation"/>
    <property type="evidence" value="ECO:0007669"/>
    <property type="project" value="UniProtKB-KW"/>
</dbReference>
<dbReference type="AlphaFoldDB" id="A0A177M4E0"/>
<dbReference type="RefSeq" id="WP_064009907.1">
    <property type="nucleotide sequence ID" value="NZ_LUUG01000099.1"/>
</dbReference>
<accession>A0A177M4E0</accession>